<evidence type="ECO:0000259" key="3">
    <source>
        <dbReference type="Pfam" id="PF00326"/>
    </source>
</evidence>
<dbReference type="PANTHER" id="PTHR11731:SF193">
    <property type="entry name" value="DIPEPTIDYL PEPTIDASE 9"/>
    <property type="match status" value="1"/>
</dbReference>
<dbReference type="Pfam" id="PF00326">
    <property type="entry name" value="Peptidase_S9"/>
    <property type="match status" value="1"/>
</dbReference>
<dbReference type="KEGG" id="pfer:IRI77_21870"/>
<keyword evidence="5" id="KW-1185">Reference proteome</keyword>
<dbReference type="AlphaFoldDB" id="A0A7S7NL00"/>
<proteinExistence type="predicted"/>
<dbReference type="SUPFAM" id="SSF53474">
    <property type="entry name" value="alpha/beta-Hydrolases"/>
    <property type="match status" value="1"/>
</dbReference>
<dbReference type="Gene3D" id="3.40.50.1820">
    <property type="entry name" value="alpha/beta hydrolase"/>
    <property type="match status" value="1"/>
</dbReference>
<dbReference type="InterPro" id="IPR050278">
    <property type="entry name" value="Serine_Prot_S9B/DPPIV"/>
</dbReference>
<evidence type="ECO:0000313" key="4">
    <source>
        <dbReference type="EMBL" id="QOY85470.1"/>
    </source>
</evidence>
<dbReference type="RefSeq" id="WP_194447140.1">
    <property type="nucleotide sequence ID" value="NZ_CP063849.1"/>
</dbReference>
<dbReference type="GO" id="GO:0008236">
    <property type="term" value="F:serine-type peptidase activity"/>
    <property type="evidence" value="ECO:0007669"/>
    <property type="project" value="InterPro"/>
</dbReference>
<feature type="region of interest" description="Disordered" evidence="1">
    <location>
        <begin position="187"/>
        <end position="213"/>
    </location>
</feature>
<dbReference type="EMBL" id="CP063849">
    <property type="protein sequence ID" value="QOY85470.1"/>
    <property type="molecule type" value="Genomic_DNA"/>
</dbReference>
<keyword evidence="2" id="KW-0732">Signal</keyword>
<sequence length="972" mass="107820">MAARFRSLAPRVFTLTLFCAALGFAQAKRPILHKDFDAWRSITGQTLSRDGKFLAYAYMPQDGDGDLVVRELATGKEWRQSVGALPPPAIVPVDVETPPPPRTVKMSFTSDGQYLIAQTYPAKAATEQARKAKKKAEEMPKQGLLILKLGGGEAVRVENVKSFQVPEKGGPWLAYLKEPAVPVKPTDAVKTTEQDGDGEDQARGAAGRGAAGGKKEFGTELVLRNLTKAEGGERTFANASEYTIARDGKTLVYAVSSKKEEENGVYAVATTAEGAPAALASGKGKYSKIAWSREQDKLAFLFEKSAMLWDGSAGKAVEVVNAQTAGLPAGMVVSDKGAVTFSRDGKRLYVPVAAPPKAEKPAEEAAPNDEKVLMDLWRWNDDLVQPMQKVRATQERNRTYRGVYDIAAKKYVQLATPAMQTVLPTDDGLLALGLDDRAWRRMIDYDSTYQDVYLVNGNSGQRKLMLRQLPGGGGPGGGVLQIAPDGKHAFYYNAKAWHVMTLPEGASKNVSSSLGVAFFDEEDDTPNPPGSYGHSGWAKDSQSFFVNDQYDVWQVFVDGRPARNLTSGEGRKAKIQFRIQRVDAVDESEDRGQDATKPFTFRAESEETRESGFYRVTGTGAPQRLLWGAKNYRFATRAKDADVVLITASRFDEFPDLQLTNASFAAPRKVSNGAAQMEPFLWGQGELVSYKNVDGVPLRAALYKPANFDPKKKYPMIVYIYEKLSQGVHAFVEPRPGHSINFSQYTSQGYVILTPDIVYSVGHPGQSALKCVLPAIQSVVDLGFIDEKRIGIQGHSWGGYQIAYMVTQTNRFRAAEAGAPVGNMTSAYSGIRWGSGMPRQFQYEKTQSRIGPSLYDNPLLYIENSPIFQVKRVETPMLILHDDNDDAVPWYQGIEFFLALRRTGKEAYLMNYNGELHGLRRRPDQKDYAIRMQQFFDHFLKDADKPEWMEKGIPFIEREEEKERFEKLTDQR</sequence>
<evidence type="ECO:0000256" key="1">
    <source>
        <dbReference type="SAM" id="MobiDB-lite"/>
    </source>
</evidence>
<feature type="signal peptide" evidence="2">
    <location>
        <begin position="1"/>
        <end position="27"/>
    </location>
</feature>
<protein>
    <submittedName>
        <fullName evidence="4">S9 family peptidase</fullName>
    </submittedName>
</protein>
<feature type="chain" id="PRO_5032406449" evidence="2">
    <location>
        <begin position="28"/>
        <end position="972"/>
    </location>
</feature>
<dbReference type="PANTHER" id="PTHR11731">
    <property type="entry name" value="PROTEASE FAMILY S9B,C DIPEPTIDYL-PEPTIDASE IV-RELATED"/>
    <property type="match status" value="1"/>
</dbReference>
<dbReference type="SUPFAM" id="SSF82171">
    <property type="entry name" value="DPP6 N-terminal domain-like"/>
    <property type="match status" value="1"/>
</dbReference>
<dbReference type="InterPro" id="IPR029058">
    <property type="entry name" value="AB_hydrolase_fold"/>
</dbReference>
<dbReference type="GO" id="GO:0006508">
    <property type="term" value="P:proteolysis"/>
    <property type="evidence" value="ECO:0007669"/>
    <property type="project" value="InterPro"/>
</dbReference>
<evidence type="ECO:0000256" key="2">
    <source>
        <dbReference type="SAM" id="SignalP"/>
    </source>
</evidence>
<accession>A0A7S7NL00</accession>
<dbReference type="GO" id="GO:0008239">
    <property type="term" value="F:dipeptidyl-peptidase activity"/>
    <property type="evidence" value="ECO:0007669"/>
    <property type="project" value="TreeGrafter"/>
</dbReference>
<feature type="domain" description="Peptidase S9 prolyl oligopeptidase catalytic" evidence="3">
    <location>
        <begin position="765"/>
        <end position="941"/>
    </location>
</feature>
<organism evidence="4 5">
    <name type="scientific">Paludibaculum fermentans</name>
    <dbReference type="NCBI Taxonomy" id="1473598"/>
    <lineage>
        <taxon>Bacteria</taxon>
        <taxon>Pseudomonadati</taxon>
        <taxon>Acidobacteriota</taxon>
        <taxon>Terriglobia</taxon>
        <taxon>Bryobacterales</taxon>
        <taxon>Bryobacteraceae</taxon>
        <taxon>Paludibaculum</taxon>
    </lineage>
</organism>
<evidence type="ECO:0000313" key="5">
    <source>
        <dbReference type="Proteomes" id="UP000593892"/>
    </source>
</evidence>
<name>A0A7S7NL00_PALFE</name>
<dbReference type="Proteomes" id="UP000593892">
    <property type="component" value="Chromosome"/>
</dbReference>
<reference evidence="4 5" key="1">
    <citation type="submission" date="2020-10" db="EMBL/GenBank/DDBJ databases">
        <title>Complete genome sequence of Paludibaculum fermentans P105T, a facultatively anaerobic acidobacterium capable of dissimilatory Fe(III) reduction.</title>
        <authorList>
            <person name="Dedysh S.N."/>
            <person name="Beletsky A.V."/>
            <person name="Kulichevskaya I.S."/>
            <person name="Mardanov A.V."/>
            <person name="Ravin N.V."/>
        </authorList>
    </citation>
    <scope>NUCLEOTIDE SEQUENCE [LARGE SCALE GENOMIC DNA]</scope>
    <source>
        <strain evidence="4 5">P105</strain>
    </source>
</reference>
<dbReference type="InterPro" id="IPR001375">
    <property type="entry name" value="Peptidase_S9_cat"/>
</dbReference>
<gene>
    <name evidence="4" type="ORF">IRI77_21870</name>
</gene>